<organism evidence="1 2">
    <name type="scientific">Oncorhynchus kisutch</name>
    <name type="common">Coho salmon</name>
    <name type="synonym">Salmo kisutch</name>
    <dbReference type="NCBI Taxonomy" id="8019"/>
    <lineage>
        <taxon>Eukaryota</taxon>
        <taxon>Metazoa</taxon>
        <taxon>Chordata</taxon>
        <taxon>Craniata</taxon>
        <taxon>Vertebrata</taxon>
        <taxon>Euteleostomi</taxon>
        <taxon>Actinopterygii</taxon>
        <taxon>Neopterygii</taxon>
        <taxon>Teleostei</taxon>
        <taxon>Protacanthopterygii</taxon>
        <taxon>Salmoniformes</taxon>
        <taxon>Salmonidae</taxon>
        <taxon>Salmoninae</taxon>
        <taxon>Oncorhynchus</taxon>
    </lineage>
</organism>
<evidence type="ECO:0000313" key="2">
    <source>
        <dbReference type="Proteomes" id="UP000694557"/>
    </source>
</evidence>
<name>A0A8C7GNG9_ONCKI</name>
<dbReference type="Ensembl" id="ENSOKIT00005046547.1">
    <property type="protein sequence ID" value="ENSOKIP00005044194.1"/>
    <property type="gene ID" value="ENSOKIG00005018609.1"/>
</dbReference>
<reference evidence="1" key="2">
    <citation type="submission" date="2025-09" db="UniProtKB">
        <authorList>
            <consortium name="Ensembl"/>
        </authorList>
    </citation>
    <scope>IDENTIFICATION</scope>
</reference>
<reference evidence="1" key="1">
    <citation type="submission" date="2025-08" db="UniProtKB">
        <authorList>
            <consortium name="Ensembl"/>
        </authorList>
    </citation>
    <scope>IDENTIFICATION</scope>
</reference>
<dbReference type="AlphaFoldDB" id="A0A8C7GNG9"/>
<evidence type="ECO:0000313" key="1">
    <source>
        <dbReference type="Ensembl" id="ENSOKIP00005044194.1"/>
    </source>
</evidence>
<protein>
    <submittedName>
        <fullName evidence="1">Uncharacterized protein</fullName>
    </submittedName>
</protein>
<proteinExistence type="predicted"/>
<dbReference type="Proteomes" id="UP000694557">
    <property type="component" value="Unassembled WGS sequence"/>
</dbReference>
<accession>A0A8C7GNG9</accession>
<keyword evidence="2" id="KW-1185">Reference proteome</keyword>
<sequence length="98" mass="11185">ARISPRYLCAFKLQSIKLYFCCGFSKCCFVKGKKIPQSQLTAVDEHLSIQCPYESTPHNSLSIFEVCFEGVAEAFGVFDKLLLLVLKSLDTQRRDRQM</sequence>